<reference evidence="9 10" key="1">
    <citation type="submission" date="2024-09" db="EMBL/GenBank/DDBJ databases">
        <authorList>
            <person name="Sun Q."/>
            <person name="Mori K."/>
        </authorList>
    </citation>
    <scope>NUCLEOTIDE SEQUENCE [LARGE SCALE GENOMIC DNA]</scope>
    <source>
        <strain evidence="9 10">CCM 7659</strain>
    </source>
</reference>
<dbReference type="Proteomes" id="UP001589700">
    <property type="component" value="Unassembled WGS sequence"/>
</dbReference>
<evidence type="ECO:0000256" key="2">
    <source>
        <dbReference type="ARBA" id="ARBA00010157"/>
    </source>
</evidence>
<accession>A0ABV5JT04</accession>
<dbReference type="SUPFAM" id="SSF82866">
    <property type="entry name" value="Multidrug efflux transporter AcrB transmembrane domain"/>
    <property type="match status" value="2"/>
</dbReference>
<protein>
    <submittedName>
        <fullName evidence="9">MMPL family transporter</fullName>
    </submittedName>
</protein>
<evidence type="ECO:0000256" key="6">
    <source>
        <dbReference type="ARBA" id="ARBA00023136"/>
    </source>
</evidence>
<evidence type="ECO:0000256" key="3">
    <source>
        <dbReference type="ARBA" id="ARBA00022475"/>
    </source>
</evidence>
<feature type="transmembrane region" description="Helical" evidence="7">
    <location>
        <begin position="228"/>
        <end position="249"/>
    </location>
</feature>
<dbReference type="PANTHER" id="PTHR33406">
    <property type="entry name" value="MEMBRANE PROTEIN MJ1562-RELATED"/>
    <property type="match status" value="1"/>
</dbReference>
<feature type="transmembrane region" description="Helical" evidence="7">
    <location>
        <begin position="361"/>
        <end position="387"/>
    </location>
</feature>
<feature type="transmembrane region" description="Helical" evidence="7">
    <location>
        <begin position="589"/>
        <end position="608"/>
    </location>
</feature>
<feature type="transmembrane region" description="Helical" evidence="7">
    <location>
        <begin position="729"/>
        <end position="753"/>
    </location>
</feature>
<dbReference type="Gene3D" id="1.20.1640.10">
    <property type="entry name" value="Multidrug efflux transporter AcrB transmembrane domain"/>
    <property type="match status" value="2"/>
</dbReference>
<evidence type="ECO:0000259" key="8">
    <source>
        <dbReference type="PROSITE" id="PS50156"/>
    </source>
</evidence>
<comment type="subcellular location">
    <subcellularLocation>
        <location evidence="1">Cell membrane</location>
        <topology evidence="1">Multi-pass membrane protein</topology>
    </subcellularLocation>
</comment>
<dbReference type="Pfam" id="PF03176">
    <property type="entry name" value="MMPL"/>
    <property type="match status" value="2"/>
</dbReference>
<keyword evidence="5 7" id="KW-1133">Transmembrane helix</keyword>
<evidence type="ECO:0000256" key="1">
    <source>
        <dbReference type="ARBA" id="ARBA00004651"/>
    </source>
</evidence>
<evidence type="ECO:0000256" key="5">
    <source>
        <dbReference type="ARBA" id="ARBA00022989"/>
    </source>
</evidence>
<dbReference type="PANTHER" id="PTHR33406:SF11">
    <property type="entry name" value="MEMBRANE PROTEIN SCO6666-RELATED"/>
    <property type="match status" value="1"/>
</dbReference>
<comment type="caution">
    <text evidence="9">The sequence shown here is derived from an EMBL/GenBank/DDBJ whole genome shotgun (WGS) entry which is preliminary data.</text>
</comment>
<feature type="transmembrane region" description="Helical" evidence="7">
    <location>
        <begin position="256"/>
        <end position="278"/>
    </location>
</feature>
<dbReference type="InterPro" id="IPR050545">
    <property type="entry name" value="Mycobact_MmpL"/>
</dbReference>
<keyword evidence="10" id="KW-1185">Reference proteome</keyword>
<feature type="transmembrane region" description="Helical" evidence="7">
    <location>
        <begin position="615"/>
        <end position="640"/>
    </location>
</feature>
<dbReference type="PROSITE" id="PS50156">
    <property type="entry name" value="SSD"/>
    <property type="match status" value="1"/>
</dbReference>
<keyword evidence="4 7" id="KW-0812">Transmembrane</keyword>
<feature type="transmembrane region" description="Helical" evidence="7">
    <location>
        <begin position="290"/>
        <end position="308"/>
    </location>
</feature>
<sequence length="800" mass="83369">MASFLYRIGRASYRRWYIVLASWIALLAVVGGLAAAFSAPASSSFTIPGIPSERAQALLTERFPSDTGEDPQTAPTFNMVIATEDGSPLTSPENQEKVTSLLDEIRAIPGLDAPEAVGTLGLPEEALAAGSPDDQPWLTAVQAQSQGLIDQTVAAGGDPAQAETDAAMVSPLSADESVYKVSAGFDTETTPSAVDMTDEQRQSLTDVTAAGDELGLEVAYNGPAAQDMGAIGFTSEIIGIVVALIVLAITFGSIAAAGLPIVTAIVGVGIAVLSVHSLSGVVDVNDMTPILATMLGLAVAIDYSLFIASRYKHEIRLTDDRAHAAGRAVGTAGSAVVFAGLTVFIALVALTVVGIPFLSVMALAAAGAVVVSVLIALTLLPALFGALKGKVFAGHLPKVTAPDPEDEGVHTAGERFAKAMRAKPWIGLAGGVVILALLAIPVGSMRLALPSDTTMEQGTPARDASDLLERGFGPGANAPLLAIVDAADVPAEDRMPAFQTAAADFREMDGVVNAQVVMTNGDPADPSSADTAQILVTPSTGPIDEATEDLLHTMRDHQDAYTAETGASYGITGLTAIQADVSERLFDALIPYLAIVVTLAFLLLMVVFRSIVVPLTAALGFLLSVLATLGATVAIFQWGWLGLVEGTPIISFLPIILIGLVFGLAMDYQVFLVSRMRESYSHGESASDAVVHGYKYGARVVSAAAIIMISVFGGFILMDMAFIKTMGFALAAAVFFDAFVVRMVIMPSLMYLLGDKAWWLPGWLARILPKVDIEGENLAVEAPDAPAKAEDRDRESVSVG</sequence>
<dbReference type="InterPro" id="IPR000731">
    <property type="entry name" value="SSD"/>
</dbReference>
<feature type="transmembrane region" description="Helical" evidence="7">
    <location>
        <begin position="329"/>
        <end position="355"/>
    </location>
</feature>
<comment type="similarity">
    <text evidence="2">Belongs to the resistance-nodulation-cell division (RND) (TC 2.A.6) family. MmpL subfamily.</text>
</comment>
<proteinExistence type="inferred from homology"/>
<feature type="transmembrane region" description="Helical" evidence="7">
    <location>
        <begin position="425"/>
        <end position="449"/>
    </location>
</feature>
<feature type="transmembrane region" description="Helical" evidence="7">
    <location>
        <begin position="700"/>
        <end position="723"/>
    </location>
</feature>
<keyword evidence="6 7" id="KW-0472">Membrane</keyword>
<dbReference type="EMBL" id="JBHMDY010000008">
    <property type="protein sequence ID" value="MFB9260873.1"/>
    <property type="molecule type" value="Genomic_DNA"/>
</dbReference>
<evidence type="ECO:0000313" key="10">
    <source>
        <dbReference type="Proteomes" id="UP001589700"/>
    </source>
</evidence>
<evidence type="ECO:0000313" key="9">
    <source>
        <dbReference type="EMBL" id="MFB9260873.1"/>
    </source>
</evidence>
<gene>
    <name evidence="9" type="ORF">ACFFVD_13790</name>
</gene>
<dbReference type="RefSeq" id="WP_182631655.1">
    <property type="nucleotide sequence ID" value="NZ_JAALDM010000069.1"/>
</dbReference>
<evidence type="ECO:0000256" key="7">
    <source>
        <dbReference type="SAM" id="Phobius"/>
    </source>
</evidence>
<keyword evidence="3" id="KW-1003">Cell membrane</keyword>
<feature type="domain" description="SSD" evidence="8">
    <location>
        <begin position="254"/>
        <end position="386"/>
    </location>
</feature>
<evidence type="ECO:0000256" key="4">
    <source>
        <dbReference type="ARBA" id="ARBA00022692"/>
    </source>
</evidence>
<feature type="transmembrane region" description="Helical" evidence="7">
    <location>
        <begin position="652"/>
        <end position="673"/>
    </location>
</feature>
<name>A0ABV5JT04_9ACTN</name>
<dbReference type="InterPro" id="IPR004869">
    <property type="entry name" value="MMPL_dom"/>
</dbReference>
<organism evidence="9 10">
    <name type="scientific">Dietzia aerolata</name>
    <dbReference type="NCBI Taxonomy" id="595984"/>
    <lineage>
        <taxon>Bacteria</taxon>
        <taxon>Bacillati</taxon>
        <taxon>Actinomycetota</taxon>
        <taxon>Actinomycetes</taxon>
        <taxon>Mycobacteriales</taxon>
        <taxon>Dietziaceae</taxon>
        <taxon>Dietzia</taxon>
    </lineage>
</organism>